<evidence type="ECO:0000313" key="1">
    <source>
        <dbReference type="EMBL" id="KAK1865824.1"/>
    </source>
</evidence>
<proteinExistence type="predicted"/>
<sequence length="808" mass="79294">MADTQVAVATPATGPPPAPNPPPPLAAAAATDCAAMRLLRDDAAARSWLLPPLGSGGGAAGAGVALSGASLRAAVAVEKRVHVAGGGARDIQLQFLFCPLSSANGRTLGILECRSSAEVAAGPGSSMTLLPPRRCRFLMDEATREVVSVGWADTRMAATLAVWRSGAVGVEGEGVPSVDPSVFTMSFTSDSACSRRRRVMLVLASAPTPERIPEVVLHRIDVEEVAAAGPVRDGRHAGGVPPPGAPQGGATARGEPPPTSPPPSPSPPPLLSPPPLCATPVLRGLAADALGGLSTPLPMALDDELPLPSPLSTPLSSIAAGLSASNTSLSTLAADLGLPPPSSSGERRADSTASGCGSSGGAASVATLPVGTSRHDGAAARCGVPPPAPARLTPGIRPDHSSGGSNPCAPFRPRVHANDFSGFAMTLLDLVGAASAPLDPDASYPEPQPPVHDYAAAMALAAPPGATVVPTHYGGVCIIRGLGVPGGISALSHVLSVIRVARPDVRDTLKVGLVQAMLDDAAGTIFRPLGRAVGGGGGGGGLYGPGEDGFGVVGGWTPRPSLGCLPLGMAAAVTPAAASSMFFAPPWGGGHAPWLPPPARAAPPPSGCGSCGAPLPVVGAAPTERATPKAGVAGGGVSRRRVAAATAAGVAAAKRGRGGGGGVAGGGGTTKTAAGALDPSSAAYRRQVRNRESAARSNEKRRLRRLAAKAEAAATAAAAAAAAGRAEPRAAQLPPAAAGAPPTGGRGDRSGQRAVRPPDTGHGPASPAARAAQLPPAIDAIATPAVAASRPHPAGADGTSPTDGRPPV</sequence>
<keyword evidence="2" id="KW-1185">Reference proteome</keyword>
<dbReference type="Proteomes" id="UP000798662">
    <property type="component" value="Chromosome 2"/>
</dbReference>
<evidence type="ECO:0000313" key="2">
    <source>
        <dbReference type="Proteomes" id="UP000798662"/>
    </source>
</evidence>
<organism evidence="1 2">
    <name type="scientific">Pyropia yezoensis</name>
    <name type="common">Susabi-nori</name>
    <name type="synonym">Porphyra yezoensis</name>
    <dbReference type="NCBI Taxonomy" id="2788"/>
    <lineage>
        <taxon>Eukaryota</taxon>
        <taxon>Rhodophyta</taxon>
        <taxon>Bangiophyceae</taxon>
        <taxon>Bangiales</taxon>
        <taxon>Bangiaceae</taxon>
        <taxon>Pyropia</taxon>
    </lineage>
</organism>
<reference evidence="1" key="1">
    <citation type="submission" date="2019-11" db="EMBL/GenBank/DDBJ databases">
        <title>Nori genome reveals adaptations in red seaweeds to the harsh intertidal environment.</title>
        <authorList>
            <person name="Wang D."/>
            <person name="Mao Y."/>
        </authorList>
    </citation>
    <scope>NUCLEOTIDE SEQUENCE</scope>
    <source>
        <tissue evidence="1">Gametophyte</tissue>
    </source>
</reference>
<protein>
    <submittedName>
        <fullName evidence="1">Uncharacterized protein</fullName>
    </submittedName>
</protein>
<dbReference type="EMBL" id="CM020619">
    <property type="protein sequence ID" value="KAK1865824.1"/>
    <property type="molecule type" value="Genomic_DNA"/>
</dbReference>
<accession>A0ACC3C795</accession>
<name>A0ACC3C795_PYRYE</name>
<gene>
    <name evidence="1" type="ORF">I4F81_008347</name>
</gene>
<comment type="caution">
    <text evidence="1">The sequence shown here is derived from an EMBL/GenBank/DDBJ whole genome shotgun (WGS) entry which is preliminary data.</text>
</comment>